<dbReference type="InParanoid" id="V4TJD0"/>
<gene>
    <name evidence="1" type="ORF">CICLE_v10033329mg</name>
</gene>
<dbReference type="Gramene" id="ESR49881">
    <property type="protein sequence ID" value="ESR49881"/>
    <property type="gene ID" value="CICLE_v10033329mg"/>
</dbReference>
<dbReference type="OMA" id="IQINEYH"/>
<evidence type="ECO:0000313" key="1">
    <source>
        <dbReference type="EMBL" id="ESR49881.1"/>
    </source>
</evidence>
<reference evidence="1 2" key="1">
    <citation type="submission" date="2013-10" db="EMBL/GenBank/DDBJ databases">
        <authorList>
            <consortium name="International Citrus Genome Consortium"/>
            <person name="Jenkins J."/>
            <person name="Schmutz J."/>
            <person name="Prochnik S."/>
            <person name="Rokhsar D."/>
            <person name="Gmitter F."/>
            <person name="Ollitrault P."/>
            <person name="Machado M."/>
            <person name="Talon M."/>
            <person name="Wincker P."/>
            <person name="Jaillon O."/>
            <person name="Morgante M."/>
        </authorList>
    </citation>
    <scope>NUCLEOTIDE SEQUENCE</scope>
    <source>
        <strain evidence="2">cv. Clemenules</strain>
    </source>
</reference>
<dbReference type="Pfam" id="PF14223">
    <property type="entry name" value="Retrotran_gag_2"/>
    <property type="match status" value="1"/>
</dbReference>
<accession>V4TJD0</accession>
<feature type="non-terminal residue" evidence="1">
    <location>
        <position position="100"/>
    </location>
</feature>
<dbReference type="Proteomes" id="UP000030687">
    <property type="component" value="Unassembled WGS sequence"/>
</dbReference>
<dbReference type="KEGG" id="cic:CICLE_v10033329mg"/>
<keyword evidence="2" id="KW-1185">Reference proteome</keyword>
<proteinExistence type="predicted"/>
<dbReference type="AlphaFoldDB" id="V4TJD0"/>
<name>V4TJD0_CITCL</name>
<sequence length="100" mass="11901">MVDDKSMLYQIHEYHILVNNFKKEEIFLPERFVTGCLIGKLPESWRDCINTSKHKKKKVSLKDVITHISIKENNRIRDTFDEEEEFCSNATIMENTRPNK</sequence>
<dbReference type="EMBL" id="KI536726">
    <property type="protein sequence ID" value="ESR49881.1"/>
    <property type="molecule type" value="Genomic_DNA"/>
</dbReference>
<evidence type="ECO:0000313" key="2">
    <source>
        <dbReference type="Proteomes" id="UP000030687"/>
    </source>
</evidence>
<protein>
    <submittedName>
        <fullName evidence="1">Uncharacterized protein</fullName>
    </submittedName>
</protein>
<organism evidence="1 2">
    <name type="scientific">Citrus clementina</name>
    <name type="common">Clementine</name>
    <name type="synonym">Citrus deliciosa x Citrus sinensis</name>
    <dbReference type="NCBI Taxonomy" id="85681"/>
    <lineage>
        <taxon>Eukaryota</taxon>
        <taxon>Viridiplantae</taxon>
        <taxon>Streptophyta</taxon>
        <taxon>Embryophyta</taxon>
        <taxon>Tracheophyta</taxon>
        <taxon>Spermatophyta</taxon>
        <taxon>Magnoliopsida</taxon>
        <taxon>eudicotyledons</taxon>
        <taxon>Gunneridae</taxon>
        <taxon>Pentapetalae</taxon>
        <taxon>rosids</taxon>
        <taxon>malvids</taxon>
        <taxon>Sapindales</taxon>
        <taxon>Rutaceae</taxon>
        <taxon>Aurantioideae</taxon>
        <taxon>Citrus</taxon>
    </lineage>
</organism>